<gene>
    <name evidence="2" type="ORF">QVD17_25480</name>
</gene>
<feature type="compositionally biased region" description="Basic and acidic residues" evidence="1">
    <location>
        <begin position="70"/>
        <end position="79"/>
    </location>
</feature>
<proteinExistence type="predicted"/>
<evidence type="ECO:0000313" key="2">
    <source>
        <dbReference type="EMBL" id="KAK1422391.1"/>
    </source>
</evidence>
<keyword evidence="3" id="KW-1185">Reference proteome</keyword>
<sequence>MEVTVALPPYHTLSAVNFPVSLSESVCVCVRERHQAEEETQKAKTGDFFLGCIGSERLASRKGLTESDIGSDRTSERFRLFSSLNESETGGGGDDEDEGSRGGGDDEGEGSKR</sequence>
<evidence type="ECO:0000256" key="1">
    <source>
        <dbReference type="SAM" id="MobiDB-lite"/>
    </source>
</evidence>
<protein>
    <submittedName>
        <fullName evidence="2">Uncharacterized protein</fullName>
    </submittedName>
</protein>
<dbReference type="EMBL" id="JAUHHV010000006">
    <property type="protein sequence ID" value="KAK1422391.1"/>
    <property type="molecule type" value="Genomic_DNA"/>
</dbReference>
<accession>A0AAD8KJ75</accession>
<dbReference type="AlphaFoldDB" id="A0AAD8KJ75"/>
<dbReference type="Proteomes" id="UP001229421">
    <property type="component" value="Unassembled WGS sequence"/>
</dbReference>
<name>A0AAD8KJ75_TARER</name>
<organism evidence="2 3">
    <name type="scientific">Tagetes erecta</name>
    <name type="common">African marigold</name>
    <dbReference type="NCBI Taxonomy" id="13708"/>
    <lineage>
        <taxon>Eukaryota</taxon>
        <taxon>Viridiplantae</taxon>
        <taxon>Streptophyta</taxon>
        <taxon>Embryophyta</taxon>
        <taxon>Tracheophyta</taxon>
        <taxon>Spermatophyta</taxon>
        <taxon>Magnoliopsida</taxon>
        <taxon>eudicotyledons</taxon>
        <taxon>Gunneridae</taxon>
        <taxon>Pentapetalae</taxon>
        <taxon>asterids</taxon>
        <taxon>campanulids</taxon>
        <taxon>Asterales</taxon>
        <taxon>Asteraceae</taxon>
        <taxon>Asteroideae</taxon>
        <taxon>Heliantheae alliance</taxon>
        <taxon>Tageteae</taxon>
        <taxon>Tagetes</taxon>
    </lineage>
</organism>
<reference evidence="2" key="1">
    <citation type="journal article" date="2023" name="bioRxiv">
        <title>Improved chromosome-level genome assembly for marigold (Tagetes erecta).</title>
        <authorList>
            <person name="Jiang F."/>
            <person name="Yuan L."/>
            <person name="Wang S."/>
            <person name="Wang H."/>
            <person name="Xu D."/>
            <person name="Wang A."/>
            <person name="Fan W."/>
        </authorList>
    </citation>
    <scope>NUCLEOTIDE SEQUENCE</scope>
    <source>
        <strain evidence="2">WSJ</strain>
        <tissue evidence="2">Leaf</tissue>
    </source>
</reference>
<feature type="region of interest" description="Disordered" evidence="1">
    <location>
        <begin position="61"/>
        <end position="113"/>
    </location>
</feature>
<comment type="caution">
    <text evidence="2">The sequence shown here is derived from an EMBL/GenBank/DDBJ whole genome shotgun (WGS) entry which is preliminary data.</text>
</comment>
<evidence type="ECO:0000313" key="3">
    <source>
        <dbReference type="Proteomes" id="UP001229421"/>
    </source>
</evidence>
<feature type="compositionally biased region" description="Basic and acidic residues" evidence="1">
    <location>
        <begin position="99"/>
        <end position="113"/>
    </location>
</feature>